<reference evidence="16 17" key="1">
    <citation type="submission" date="2020-07" db="EMBL/GenBank/DDBJ databases">
        <title>Thermoactinomyces phylogeny.</title>
        <authorList>
            <person name="Dunlap C."/>
        </authorList>
    </citation>
    <scope>NUCLEOTIDE SEQUENCE [LARGE SCALE GENOMIC DNA]</scope>
    <source>
        <strain evidence="16 17">AMNI-1</strain>
    </source>
</reference>
<evidence type="ECO:0000256" key="5">
    <source>
        <dbReference type="ARBA" id="ARBA00022605"/>
    </source>
</evidence>
<evidence type="ECO:0000256" key="8">
    <source>
        <dbReference type="ARBA" id="ARBA00022741"/>
    </source>
</evidence>
<evidence type="ECO:0000256" key="2">
    <source>
        <dbReference type="ARBA" id="ARBA00007370"/>
    </source>
</evidence>
<comment type="function">
    <text evidence="12 13">Catalyzes the ATP-dependent phosphorylation of L-homoserine to L-homoserine phosphate.</text>
</comment>
<keyword evidence="13" id="KW-0963">Cytoplasm</keyword>
<dbReference type="NCBIfam" id="TIGR00191">
    <property type="entry name" value="thrB"/>
    <property type="match status" value="1"/>
</dbReference>
<evidence type="ECO:0000256" key="12">
    <source>
        <dbReference type="ARBA" id="ARBA00049954"/>
    </source>
</evidence>
<sequence>MKSFSPFYVKVPGSTANLGPGFDSIGMAVNCFLTLYLEPAARLDITVGGKHSSGISVQSDNFIVQVMRKLFEKEGVEMPPFHLHIKNDIPLARGLGSSAAAIVAGLLAADHLLETEWSQKELLKKATILEGHPDNVGASLFGGIVISSWDGKEVEVATCEPPDIPVITIIPEQRLSTGTARKALPEDYSRHDAVLSSSRANLLVAALFLKKWDLLKTAMQDAFHQPYREMLVPGLKEGLKKATDHGAYGIALSGAGPTMIAFVKDKVQLKKFFYELFSNLQVSVEMLEMTPCHTGAHIVLTAEEKHSKFMGKI</sequence>
<dbReference type="InterPro" id="IPR006203">
    <property type="entry name" value="GHMP_knse_ATP-bd_CS"/>
</dbReference>
<dbReference type="PROSITE" id="PS00627">
    <property type="entry name" value="GHMP_KINASES_ATP"/>
    <property type="match status" value="1"/>
</dbReference>
<dbReference type="AlphaFoldDB" id="A0A7W1XT00"/>
<keyword evidence="8 13" id="KW-0547">Nucleotide-binding</keyword>
<evidence type="ECO:0000256" key="1">
    <source>
        <dbReference type="ARBA" id="ARBA00005015"/>
    </source>
</evidence>
<comment type="subcellular location">
    <subcellularLocation>
        <location evidence="13">Cytoplasm</location>
    </subcellularLocation>
</comment>
<dbReference type="RefSeq" id="WP_181740558.1">
    <property type="nucleotide sequence ID" value="NZ_JACEOL010000033.1"/>
</dbReference>
<dbReference type="InterPro" id="IPR020568">
    <property type="entry name" value="Ribosomal_Su5_D2-typ_SF"/>
</dbReference>
<evidence type="ECO:0000256" key="11">
    <source>
        <dbReference type="ARBA" id="ARBA00049375"/>
    </source>
</evidence>
<evidence type="ECO:0000259" key="14">
    <source>
        <dbReference type="Pfam" id="PF00288"/>
    </source>
</evidence>
<evidence type="ECO:0000313" key="17">
    <source>
        <dbReference type="Proteomes" id="UP000538292"/>
    </source>
</evidence>
<dbReference type="Gene3D" id="3.30.230.10">
    <property type="match status" value="1"/>
</dbReference>
<evidence type="ECO:0000256" key="9">
    <source>
        <dbReference type="ARBA" id="ARBA00022777"/>
    </source>
</evidence>
<dbReference type="EC" id="2.7.1.39" evidence="3 13"/>
<keyword evidence="5 13" id="KW-0028">Amino-acid biosynthesis</keyword>
<feature type="domain" description="GHMP kinase C-terminal" evidence="15">
    <location>
        <begin position="204"/>
        <end position="276"/>
    </location>
</feature>
<evidence type="ECO:0000259" key="15">
    <source>
        <dbReference type="Pfam" id="PF08544"/>
    </source>
</evidence>
<feature type="binding site" evidence="13">
    <location>
        <begin position="90"/>
        <end position="100"/>
    </location>
    <ligand>
        <name>ATP</name>
        <dbReference type="ChEBI" id="CHEBI:30616"/>
    </ligand>
</feature>
<dbReference type="GO" id="GO:0004413">
    <property type="term" value="F:homoserine kinase activity"/>
    <property type="evidence" value="ECO:0007669"/>
    <property type="project" value="UniProtKB-UniRule"/>
</dbReference>
<evidence type="ECO:0000256" key="3">
    <source>
        <dbReference type="ARBA" id="ARBA00012078"/>
    </source>
</evidence>
<evidence type="ECO:0000256" key="10">
    <source>
        <dbReference type="ARBA" id="ARBA00022840"/>
    </source>
</evidence>
<dbReference type="InterPro" id="IPR006204">
    <property type="entry name" value="GHMP_kinase_N_dom"/>
</dbReference>
<protein>
    <recommendedName>
        <fullName evidence="4 13">Homoserine kinase</fullName>
        <shortName evidence="13">HK</shortName>
        <shortName evidence="13">HSK</shortName>
        <ecNumber evidence="3 13">2.7.1.39</ecNumber>
    </recommendedName>
</protein>
<name>A0A7W1XT00_9BACL</name>
<dbReference type="Gene3D" id="3.30.70.890">
    <property type="entry name" value="GHMP kinase, C-terminal domain"/>
    <property type="match status" value="1"/>
</dbReference>
<dbReference type="PANTHER" id="PTHR20861:SF1">
    <property type="entry name" value="HOMOSERINE KINASE"/>
    <property type="match status" value="1"/>
</dbReference>
<dbReference type="UniPathway" id="UPA00050">
    <property type="reaction ID" value="UER00064"/>
</dbReference>
<dbReference type="InterPro" id="IPR013750">
    <property type="entry name" value="GHMP_kinase_C_dom"/>
</dbReference>
<keyword evidence="9 13" id="KW-0418">Kinase</keyword>
<dbReference type="GO" id="GO:0005737">
    <property type="term" value="C:cytoplasm"/>
    <property type="evidence" value="ECO:0007669"/>
    <property type="project" value="UniProtKB-SubCell"/>
</dbReference>
<evidence type="ECO:0000256" key="6">
    <source>
        <dbReference type="ARBA" id="ARBA00022679"/>
    </source>
</evidence>
<keyword evidence="10 13" id="KW-0067">ATP-binding</keyword>
<dbReference type="InterPro" id="IPR036554">
    <property type="entry name" value="GHMP_kinase_C_sf"/>
</dbReference>
<gene>
    <name evidence="13" type="primary">thrB</name>
    <name evidence="16" type="ORF">H2C83_10490</name>
</gene>
<dbReference type="PIRSF" id="PIRSF000676">
    <property type="entry name" value="Homoser_kin"/>
    <property type="match status" value="1"/>
</dbReference>
<dbReference type="Pfam" id="PF08544">
    <property type="entry name" value="GHMP_kinases_C"/>
    <property type="match status" value="1"/>
</dbReference>
<keyword evidence="7 13" id="KW-0791">Threonine biosynthesis</keyword>
<dbReference type="Proteomes" id="UP000538292">
    <property type="component" value="Unassembled WGS sequence"/>
</dbReference>
<evidence type="ECO:0000256" key="7">
    <source>
        <dbReference type="ARBA" id="ARBA00022697"/>
    </source>
</evidence>
<dbReference type="Pfam" id="PF00288">
    <property type="entry name" value="GHMP_kinases_N"/>
    <property type="match status" value="1"/>
</dbReference>
<evidence type="ECO:0000313" key="16">
    <source>
        <dbReference type="EMBL" id="MBA4602733.1"/>
    </source>
</evidence>
<accession>A0A7W1XT00</accession>
<keyword evidence="6 13" id="KW-0808">Transferase</keyword>
<dbReference type="SUPFAM" id="SSF55060">
    <property type="entry name" value="GHMP Kinase, C-terminal domain"/>
    <property type="match status" value="1"/>
</dbReference>
<dbReference type="PRINTS" id="PR00958">
    <property type="entry name" value="HOMSERKINASE"/>
</dbReference>
<feature type="domain" description="GHMP kinase N-terminal" evidence="14">
    <location>
        <begin position="61"/>
        <end position="143"/>
    </location>
</feature>
<dbReference type="SUPFAM" id="SSF54211">
    <property type="entry name" value="Ribosomal protein S5 domain 2-like"/>
    <property type="match status" value="1"/>
</dbReference>
<evidence type="ECO:0000256" key="4">
    <source>
        <dbReference type="ARBA" id="ARBA00017858"/>
    </source>
</evidence>
<comment type="catalytic activity">
    <reaction evidence="11 13">
        <text>L-homoserine + ATP = O-phospho-L-homoserine + ADP + H(+)</text>
        <dbReference type="Rhea" id="RHEA:13985"/>
        <dbReference type="ChEBI" id="CHEBI:15378"/>
        <dbReference type="ChEBI" id="CHEBI:30616"/>
        <dbReference type="ChEBI" id="CHEBI:57476"/>
        <dbReference type="ChEBI" id="CHEBI:57590"/>
        <dbReference type="ChEBI" id="CHEBI:456216"/>
        <dbReference type="EC" id="2.7.1.39"/>
    </reaction>
</comment>
<comment type="pathway">
    <text evidence="1 13">Amino-acid biosynthesis; L-threonine biosynthesis; L-threonine from L-aspartate: step 4/5.</text>
</comment>
<evidence type="ECO:0000256" key="13">
    <source>
        <dbReference type="HAMAP-Rule" id="MF_00384"/>
    </source>
</evidence>
<dbReference type="GO" id="GO:0005524">
    <property type="term" value="F:ATP binding"/>
    <property type="evidence" value="ECO:0007669"/>
    <property type="project" value="UniProtKB-UniRule"/>
</dbReference>
<dbReference type="HAMAP" id="MF_00384">
    <property type="entry name" value="Homoser_kinase"/>
    <property type="match status" value="1"/>
</dbReference>
<keyword evidence="17" id="KW-1185">Reference proteome</keyword>
<dbReference type="InterPro" id="IPR000870">
    <property type="entry name" value="Homoserine_kinase"/>
</dbReference>
<dbReference type="InterPro" id="IPR014721">
    <property type="entry name" value="Ribsml_uS5_D2-typ_fold_subgr"/>
</dbReference>
<comment type="similarity">
    <text evidence="2 13">Belongs to the GHMP kinase family. Homoserine kinase subfamily.</text>
</comment>
<dbReference type="GO" id="GO:0009088">
    <property type="term" value="P:threonine biosynthetic process"/>
    <property type="evidence" value="ECO:0007669"/>
    <property type="project" value="UniProtKB-UniRule"/>
</dbReference>
<proteinExistence type="inferred from homology"/>
<comment type="caution">
    <text evidence="16">The sequence shown here is derived from an EMBL/GenBank/DDBJ whole genome shotgun (WGS) entry which is preliminary data.</text>
</comment>
<dbReference type="EMBL" id="JACEOL010000033">
    <property type="protein sequence ID" value="MBA4602733.1"/>
    <property type="molecule type" value="Genomic_DNA"/>
</dbReference>
<organism evidence="16 17">
    <name type="scientific">Thermoactinomyces mirandus</name>
    <dbReference type="NCBI Taxonomy" id="2756294"/>
    <lineage>
        <taxon>Bacteria</taxon>
        <taxon>Bacillati</taxon>
        <taxon>Bacillota</taxon>
        <taxon>Bacilli</taxon>
        <taxon>Bacillales</taxon>
        <taxon>Thermoactinomycetaceae</taxon>
        <taxon>Thermoactinomyces</taxon>
    </lineage>
</organism>
<dbReference type="PANTHER" id="PTHR20861">
    <property type="entry name" value="HOMOSERINE/4-DIPHOSPHOCYTIDYL-2-C-METHYL-D-ERYTHRITOL KINASE"/>
    <property type="match status" value="1"/>
</dbReference>